<keyword evidence="3 5" id="KW-0809">Transit peptide</keyword>
<evidence type="ECO:0000259" key="6">
    <source>
        <dbReference type="PROSITE" id="PS50968"/>
    </source>
</evidence>
<dbReference type="CDD" id="cd06848">
    <property type="entry name" value="GCS_H"/>
    <property type="match status" value="1"/>
</dbReference>
<dbReference type="NCBIfam" id="NF002270">
    <property type="entry name" value="PRK01202.1"/>
    <property type="match status" value="1"/>
</dbReference>
<dbReference type="GO" id="GO:0009249">
    <property type="term" value="P:protein lipoylation"/>
    <property type="evidence" value="ECO:0007669"/>
    <property type="project" value="TreeGrafter"/>
</dbReference>
<comment type="subcellular location">
    <subcellularLocation>
        <location evidence="5">Mitochondrion</location>
    </subcellularLocation>
</comment>
<dbReference type="GO" id="GO:0019464">
    <property type="term" value="P:glycine decarboxylation via glycine cleavage system"/>
    <property type="evidence" value="ECO:0007669"/>
    <property type="project" value="UniProtKB-UniRule"/>
</dbReference>
<dbReference type="InterPro" id="IPR000089">
    <property type="entry name" value="Biotin_lipoyl"/>
</dbReference>
<dbReference type="NCBIfam" id="TIGR00527">
    <property type="entry name" value="gcvH"/>
    <property type="match status" value="1"/>
</dbReference>
<proteinExistence type="inferred from homology"/>
<sequence length="153" mass="16594">MSIIARATLRATASRAFSRPAAFSRSFAVVTKFTTDHEYVSNNDGIATVGITKFAAEALGDIVFVELPEVGAKLDQKESMGVVESVKAASDVYMPISGEILEVNDMLKDSPATINESPLEKGWMAKIKISNPAEMDEMMTLEAYEKFCADESS</sequence>
<dbReference type="InterPro" id="IPR002930">
    <property type="entry name" value="GCV_H"/>
</dbReference>
<evidence type="ECO:0000256" key="4">
    <source>
        <dbReference type="PIRSR" id="PIRSR617453-50"/>
    </source>
</evidence>
<comment type="subunit">
    <text evidence="5">The glycine cleavage system is composed of four proteins: P, T, L and H.</text>
</comment>
<feature type="modified residue" description="N6-lipoyllysine" evidence="4">
    <location>
        <position position="87"/>
    </location>
</feature>
<protein>
    <recommendedName>
        <fullName evidence="5">Glycine cleavage system H protein</fullName>
    </recommendedName>
</protein>
<dbReference type="PANTHER" id="PTHR11715:SF3">
    <property type="entry name" value="GLYCINE CLEAVAGE SYSTEM H PROTEIN-RELATED"/>
    <property type="match status" value="1"/>
</dbReference>
<dbReference type="SUPFAM" id="SSF51230">
    <property type="entry name" value="Single hybrid motif"/>
    <property type="match status" value="1"/>
</dbReference>
<dbReference type="Pfam" id="PF01597">
    <property type="entry name" value="GCV_H"/>
    <property type="match status" value="1"/>
</dbReference>
<dbReference type="InterPro" id="IPR017453">
    <property type="entry name" value="GCV_H_sub"/>
</dbReference>
<dbReference type="PANTHER" id="PTHR11715">
    <property type="entry name" value="GLYCINE CLEAVAGE SYSTEM H PROTEIN"/>
    <property type="match status" value="1"/>
</dbReference>
<organism evidence="7 8">
    <name type="scientific">Diacronema lutheri</name>
    <name type="common">Unicellular marine alga</name>
    <name type="synonym">Monochrysis lutheri</name>
    <dbReference type="NCBI Taxonomy" id="2081491"/>
    <lineage>
        <taxon>Eukaryota</taxon>
        <taxon>Haptista</taxon>
        <taxon>Haptophyta</taxon>
        <taxon>Pavlovophyceae</taxon>
        <taxon>Pavlovales</taxon>
        <taxon>Pavlovaceae</taxon>
        <taxon>Diacronema</taxon>
    </lineage>
</organism>
<comment type="cofactor">
    <cofactor evidence="5">
        <name>(R)-lipoate</name>
        <dbReference type="ChEBI" id="CHEBI:83088"/>
    </cofactor>
    <text evidence="5">Binds 1 lipoyl cofactor covalently.</text>
</comment>
<name>A0A8J6C2Z4_DIALT</name>
<accession>A0A8J6C2Z4</accession>
<dbReference type="InterPro" id="IPR033753">
    <property type="entry name" value="GCV_H/Fam206"/>
</dbReference>
<keyword evidence="8" id="KW-1185">Reference proteome</keyword>
<dbReference type="GO" id="GO:0005960">
    <property type="term" value="C:glycine cleavage complex"/>
    <property type="evidence" value="ECO:0007669"/>
    <property type="project" value="UniProtKB-UniRule"/>
</dbReference>
<dbReference type="OrthoDB" id="10264154at2759"/>
<evidence type="ECO:0000313" key="7">
    <source>
        <dbReference type="EMBL" id="KAG8460297.1"/>
    </source>
</evidence>
<evidence type="ECO:0000256" key="2">
    <source>
        <dbReference type="ARBA" id="ARBA00022823"/>
    </source>
</evidence>
<dbReference type="EMBL" id="JAGTXO010000033">
    <property type="protein sequence ID" value="KAG8460297.1"/>
    <property type="molecule type" value="Genomic_DNA"/>
</dbReference>
<reference evidence="7" key="1">
    <citation type="submission" date="2021-05" db="EMBL/GenBank/DDBJ databases">
        <title>The genome of the haptophyte Pavlova lutheri (Diacronema luteri, Pavlovales) - a model for lipid biosynthesis in eukaryotic algae.</title>
        <authorList>
            <person name="Hulatt C.J."/>
            <person name="Posewitz M.C."/>
        </authorList>
    </citation>
    <scope>NUCLEOTIDE SEQUENCE</scope>
    <source>
        <strain evidence="7">NIVA-4/92</strain>
    </source>
</reference>
<evidence type="ECO:0000256" key="3">
    <source>
        <dbReference type="ARBA" id="ARBA00022946"/>
    </source>
</evidence>
<comment type="function">
    <text evidence="5">The H protein shuttles the methylamine group of glycine from the P protein to the T protein.</text>
</comment>
<dbReference type="Gene3D" id="2.40.50.100">
    <property type="match status" value="1"/>
</dbReference>
<gene>
    <name evidence="7" type="ORF">KFE25_011788</name>
</gene>
<evidence type="ECO:0000313" key="8">
    <source>
        <dbReference type="Proteomes" id="UP000751190"/>
    </source>
</evidence>
<dbReference type="PROSITE" id="PS00189">
    <property type="entry name" value="LIPOYL"/>
    <property type="match status" value="1"/>
</dbReference>
<dbReference type="HAMAP" id="MF_00272">
    <property type="entry name" value="GcvH"/>
    <property type="match status" value="1"/>
</dbReference>
<feature type="domain" description="Lipoyl-binding" evidence="6">
    <location>
        <begin position="46"/>
        <end position="128"/>
    </location>
</feature>
<dbReference type="Proteomes" id="UP000751190">
    <property type="component" value="Unassembled WGS sequence"/>
</dbReference>
<keyword evidence="2 4" id="KW-0450">Lipoyl</keyword>
<dbReference type="GO" id="GO:0005739">
    <property type="term" value="C:mitochondrion"/>
    <property type="evidence" value="ECO:0007669"/>
    <property type="project" value="UniProtKB-SubCell"/>
</dbReference>
<comment type="caution">
    <text evidence="7">The sequence shown here is derived from an EMBL/GenBank/DDBJ whole genome shotgun (WGS) entry which is preliminary data.</text>
</comment>
<dbReference type="OMA" id="KEHEWIR"/>
<dbReference type="AlphaFoldDB" id="A0A8J6C2Z4"/>
<evidence type="ECO:0000256" key="1">
    <source>
        <dbReference type="ARBA" id="ARBA00009249"/>
    </source>
</evidence>
<dbReference type="PROSITE" id="PS50968">
    <property type="entry name" value="BIOTINYL_LIPOYL"/>
    <property type="match status" value="1"/>
</dbReference>
<evidence type="ECO:0000256" key="5">
    <source>
        <dbReference type="RuleBase" id="RU364055"/>
    </source>
</evidence>
<comment type="similarity">
    <text evidence="1 5">Belongs to the GcvH family.</text>
</comment>
<keyword evidence="5" id="KW-0496">Mitochondrion</keyword>
<dbReference type="InterPro" id="IPR011053">
    <property type="entry name" value="Single_hybrid_motif"/>
</dbReference>
<dbReference type="InterPro" id="IPR003016">
    <property type="entry name" value="2-oxoA_DH_lipoyl-BS"/>
</dbReference>